<dbReference type="GO" id="GO:0140662">
    <property type="term" value="F:ATP-dependent protein folding chaperone"/>
    <property type="evidence" value="ECO:0007669"/>
    <property type="project" value="InterPro"/>
</dbReference>
<keyword evidence="8 13" id="KW-0346">Stress response</keyword>
<evidence type="ECO:0000256" key="1">
    <source>
        <dbReference type="ARBA" id="ARBA00002226"/>
    </source>
</evidence>
<gene>
    <name evidence="13" type="ORF">BT67DRAFT_373313</name>
</gene>
<dbReference type="InterPro" id="IPR013126">
    <property type="entry name" value="Hsp_70_fam"/>
</dbReference>
<evidence type="ECO:0000313" key="13">
    <source>
        <dbReference type="EMBL" id="KAK4136521.1"/>
    </source>
</evidence>
<dbReference type="PROSITE" id="PS01036">
    <property type="entry name" value="HSP70_3"/>
    <property type="match status" value="1"/>
</dbReference>
<feature type="chain" id="PRO_5042841964" description="Endoplasmic reticulum chaperone BiP" evidence="12">
    <location>
        <begin position="37"/>
        <end position="668"/>
    </location>
</feature>
<keyword evidence="14" id="KW-1185">Reference proteome</keyword>
<protein>
    <recommendedName>
        <fullName evidence="4">Endoplasmic reticulum chaperone BiP</fullName>
        <ecNumber evidence="3">3.6.4.10</ecNumber>
    </recommendedName>
    <alternativeName>
        <fullName evidence="9">Immunoglobulin heavy chain-binding protein homolog</fullName>
    </alternativeName>
</protein>
<dbReference type="InterPro" id="IPR043129">
    <property type="entry name" value="ATPase_NBD"/>
</dbReference>
<dbReference type="InterPro" id="IPR029048">
    <property type="entry name" value="HSP70_C_sf"/>
</dbReference>
<dbReference type="Gene3D" id="1.20.1270.10">
    <property type="match status" value="1"/>
</dbReference>
<dbReference type="SUPFAM" id="SSF100934">
    <property type="entry name" value="Heat shock protein 70kD (HSP70), C-terminal subdomain"/>
    <property type="match status" value="1"/>
</dbReference>
<dbReference type="NCBIfam" id="NF001413">
    <property type="entry name" value="PRK00290.1"/>
    <property type="match status" value="1"/>
</dbReference>
<name>A0AAN6ZG83_9PEZI</name>
<keyword evidence="6" id="KW-0256">Endoplasmic reticulum</keyword>
<dbReference type="PRINTS" id="PR00301">
    <property type="entry name" value="HEATSHOCK70"/>
</dbReference>
<keyword evidence="5 11" id="KW-0547">Nucleotide-binding</keyword>
<dbReference type="Pfam" id="PF00012">
    <property type="entry name" value="HSP70"/>
    <property type="match status" value="1"/>
</dbReference>
<feature type="signal peptide" evidence="12">
    <location>
        <begin position="1"/>
        <end position="36"/>
    </location>
</feature>
<evidence type="ECO:0000256" key="11">
    <source>
        <dbReference type="RuleBase" id="RU003322"/>
    </source>
</evidence>
<evidence type="ECO:0000313" key="14">
    <source>
        <dbReference type="Proteomes" id="UP001304895"/>
    </source>
</evidence>
<dbReference type="Proteomes" id="UP001304895">
    <property type="component" value="Unassembled WGS sequence"/>
</dbReference>
<dbReference type="FunFam" id="3.30.420.40:FF:000026">
    <property type="entry name" value="Heat shock protein 70"/>
    <property type="match status" value="1"/>
</dbReference>
<dbReference type="CDD" id="cd10241">
    <property type="entry name" value="ASKHA_NBD_HSP70_BiP"/>
    <property type="match status" value="1"/>
</dbReference>
<organism evidence="13 14">
    <name type="scientific">Trichocladium antarcticum</name>
    <dbReference type="NCBI Taxonomy" id="1450529"/>
    <lineage>
        <taxon>Eukaryota</taxon>
        <taxon>Fungi</taxon>
        <taxon>Dikarya</taxon>
        <taxon>Ascomycota</taxon>
        <taxon>Pezizomycotina</taxon>
        <taxon>Sordariomycetes</taxon>
        <taxon>Sordariomycetidae</taxon>
        <taxon>Sordariales</taxon>
        <taxon>Chaetomiaceae</taxon>
        <taxon>Trichocladium</taxon>
    </lineage>
</organism>
<dbReference type="PROSITE" id="PS00297">
    <property type="entry name" value="HSP70_1"/>
    <property type="match status" value="1"/>
</dbReference>
<dbReference type="InterPro" id="IPR018181">
    <property type="entry name" value="Heat_shock_70_CS"/>
</dbReference>
<dbReference type="InterPro" id="IPR042050">
    <property type="entry name" value="BIP_NBD"/>
</dbReference>
<dbReference type="Gene3D" id="3.30.420.40">
    <property type="match status" value="2"/>
</dbReference>
<dbReference type="PANTHER" id="PTHR19375">
    <property type="entry name" value="HEAT SHOCK PROTEIN 70KDA"/>
    <property type="match status" value="1"/>
</dbReference>
<keyword evidence="12" id="KW-0732">Signal</keyword>
<comment type="catalytic activity">
    <reaction evidence="10">
        <text>ATP + H2O = ADP + phosphate + H(+)</text>
        <dbReference type="Rhea" id="RHEA:13065"/>
        <dbReference type="ChEBI" id="CHEBI:15377"/>
        <dbReference type="ChEBI" id="CHEBI:15378"/>
        <dbReference type="ChEBI" id="CHEBI:30616"/>
        <dbReference type="ChEBI" id="CHEBI:43474"/>
        <dbReference type="ChEBI" id="CHEBI:456216"/>
        <dbReference type="EC" id="3.6.4.10"/>
    </reaction>
</comment>
<dbReference type="Gene3D" id="2.60.34.10">
    <property type="entry name" value="Substrate Binding Domain Of DNAk, Chain A, domain 1"/>
    <property type="match status" value="1"/>
</dbReference>
<dbReference type="GO" id="GO:0005524">
    <property type="term" value="F:ATP binding"/>
    <property type="evidence" value="ECO:0007669"/>
    <property type="project" value="UniProtKB-KW"/>
</dbReference>
<comment type="function">
    <text evidence="1">Probably plays a role in facilitating the assembly of multimeric protein complexes inside the ER. Is required for secretory polypeptide translocation. May physically associate with SEC63 protein in the endoplasmic reticulum and this interaction may be regulated by ATP hydrolysis.</text>
</comment>
<proteinExistence type="inferred from homology"/>
<comment type="similarity">
    <text evidence="2 11">Belongs to the heat shock protein 70 family.</text>
</comment>
<dbReference type="PROSITE" id="PS00329">
    <property type="entry name" value="HSP70_2"/>
    <property type="match status" value="1"/>
</dbReference>
<dbReference type="SUPFAM" id="SSF53067">
    <property type="entry name" value="Actin-like ATPase domain"/>
    <property type="match status" value="2"/>
</dbReference>
<accession>A0AAN6ZG83</accession>
<dbReference type="AlphaFoldDB" id="A0AAN6ZG83"/>
<evidence type="ECO:0000256" key="6">
    <source>
        <dbReference type="ARBA" id="ARBA00022824"/>
    </source>
</evidence>
<evidence type="ECO:0000256" key="7">
    <source>
        <dbReference type="ARBA" id="ARBA00022840"/>
    </source>
</evidence>
<dbReference type="Gene3D" id="3.90.640.10">
    <property type="entry name" value="Actin, Chain A, domain 4"/>
    <property type="match status" value="1"/>
</dbReference>
<dbReference type="EC" id="3.6.4.10" evidence="3"/>
<dbReference type="SUPFAM" id="SSF100920">
    <property type="entry name" value="Heat shock protein 70kD (HSP70), peptide-binding domain"/>
    <property type="match status" value="1"/>
</dbReference>
<evidence type="ECO:0000256" key="2">
    <source>
        <dbReference type="ARBA" id="ARBA00007381"/>
    </source>
</evidence>
<dbReference type="InterPro" id="IPR029047">
    <property type="entry name" value="HSP70_peptide-bd_sf"/>
</dbReference>
<evidence type="ECO:0000256" key="12">
    <source>
        <dbReference type="SAM" id="SignalP"/>
    </source>
</evidence>
<reference evidence="13" key="2">
    <citation type="submission" date="2023-05" db="EMBL/GenBank/DDBJ databases">
        <authorList>
            <consortium name="Lawrence Berkeley National Laboratory"/>
            <person name="Steindorff A."/>
            <person name="Hensen N."/>
            <person name="Bonometti L."/>
            <person name="Westerberg I."/>
            <person name="Brannstrom I.O."/>
            <person name="Guillou S."/>
            <person name="Cros-Aarteil S."/>
            <person name="Calhoun S."/>
            <person name="Haridas S."/>
            <person name="Kuo A."/>
            <person name="Mondo S."/>
            <person name="Pangilinan J."/>
            <person name="Riley R."/>
            <person name="Labutti K."/>
            <person name="Andreopoulos B."/>
            <person name="Lipzen A."/>
            <person name="Chen C."/>
            <person name="Yanf M."/>
            <person name="Daum C."/>
            <person name="Ng V."/>
            <person name="Clum A."/>
            <person name="Ohm R."/>
            <person name="Martin F."/>
            <person name="Silar P."/>
            <person name="Natvig D."/>
            <person name="Lalanne C."/>
            <person name="Gautier V."/>
            <person name="Ament-Velasquez S.L."/>
            <person name="Kruys A."/>
            <person name="Hutchinson M.I."/>
            <person name="Powell A.J."/>
            <person name="Barry K."/>
            <person name="Miller A.N."/>
            <person name="Grigoriev I.V."/>
            <person name="Debuchy R."/>
            <person name="Gladieux P."/>
            <person name="Thoren M.H."/>
            <person name="Johannesson H."/>
        </authorList>
    </citation>
    <scope>NUCLEOTIDE SEQUENCE</scope>
    <source>
        <strain evidence="13">CBS 123565</strain>
    </source>
</reference>
<dbReference type="EMBL" id="MU853403">
    <property type="protein sequence ID" value="KAK4136521.1"/>
    <property type="molecule type" value="Genomic_DNA"/>
</dbReference>
<evidence type="ECO:0000256" key="10">
    <source>
        <dbReference type="ARBA" id="ARBA00048056"/>
    </source>
</evidence>
<dbReference type="FunFam" id="3.90.640.10:FF:000002">
    <property type="entry name" value="Heat shock 70 kDa"/>
    <property type="match status" value="1"/>
</dbReference>
<evidence type="ECO:0000256" key="4">
    <source>
        <dbReference type="ARBA" id="ARBA00019933"/>
    </source>
</evidence>
<reference evidence="13" key="1">
    <citation type="journal article" date="2023" name="Mol. Phylogenet. Evol.">
        <title>Genome-scale phylogeny and comparative genomics of the fungal order Sordariales.</title>
        <authorList>
            <person name="Hensen N."/>
            <person name="Bonometti L."/>
            <person name="Westerberg I."/>
            <person name="Brannstrom I.O."/>
            <person name="Guillou S."/>
            <person name="Cros-Aarteil S."/>
            <person name="Calhoun S."/>
            <person name="Haridas S."/>
            <person name="Kuo A."/>
            <person name="Mondo S."/>
            <person name="Pangilinan J."/>
            <person name="Riley R."/>
            <person name="LaButti K."/>
            <person name="Andreopoulos B."/>
            <person name="Lipzen A."/>
            <person name="Chen C."/>
            <person name="Yan M."/>
            <person name="Daum C."/>
            <person name="Ng V."/>
            <person name="Clum A."/>
            <person name="Steindorff A."/>
            <person name="Ohm R.A."/>
            <person name="Martin F."/>
            <person name="Silar P."/>
            <person name="Natvig D.O."/>
            <person name="Lalanne C."/>
            <person name="Gautier V."/>
            <person name="Ament-Velasquez S.L."/>
            <person name="Kruys A."/>
            <person name="Hutchinson M.I."/>
            <person name="Powell A.J."/>
            <person name="Barry K."/>
            <person name="Miller A.N."/>
            <person name="Grigoriev I.V."/>
            <person name="Debuchy R."/>
            <person name="Gladieux P."/>
            <person name="Hiltunen Thoren M."/>
            <person name="Johannesson H."/>
        </authorList>
    </citation>
    <scope>NUCLEOTIDE SEQUENCE</scope>
    <source>
        <strain evidence="13">CBS 123565</strain>
    </source>
</reference>
<dbReference type="FunFam" id="3.30.30.30:FF:000001">
    <property type="entry name" value="heat shock 70 kDa protein-like"/>
    <property type="match status" value="1"/>
</dbReference>
<keyword evidence="7 11" id="KW-0067">ATP-binding</keyword>
<evidence type="ECO:0000256" key="5">
    <source>
        <dbReference type="ARBA" id="ARBA00022741"/>
    </source>
</evidence>
<sequence>MATRTRGPGHLPLGLGILLFFLILICPLAAIPAARAATAAVEPVEPGEPVIGVDLGTTYSCVGVMRGGRVDILVNDQGNRITPSYVAFAENGERLVGDAAKNQFTGNPTNTIFDIKRLIGRSFSDKEVQADLKHFPFKVVAGQGDKPVVAVDVGGSVRQFTPEEVSAMVLGKMKDVAERHLGQTVKHAVVTVPAYFNDRQRQATKDAGTIAGLNVIRVVNEPTAAALAYGVDKVDGEHQVLVYDLGGGTLDVSLLTLDGGNFQVLATAGNTRLGGEDFDNRVVSHLARTFKAKHQMDPTTDVRAMSKLKREAEKAKRTLSSQLSARVEIEGLLGGIDFSETLTRAKFEQLNGALFGATLRPVEQVLKDAGMDRADVTDIVLVGGSTRIPRIRSLVEEFFGKTVAGGVNPDEAVAFGAAVQGGILAGDKAAEQLLLLDVNPLTLGIETARGVMAKLIPRNTQTPTKRSQVFSTTADNQAAVLIKVYEGERALTKDNNLLGQFELTGIPPAARGVPQIEVTFALDPDGILAVSAQDKGTGRRESVTISNGDGRLSQDAIARMVAEAEAFADEDRAAAARVAARNELENYAFRITSQLEDESGLGGKIDEHERETLRDAVGDVTRWLAENGDTATAADLAEQREMLSDAAHPITSKLYSGSDASYGLHEDL</sequence>
<dbReference type="FunFam" id="2.60.34.10:FF:000002">
    <property type="entry name" value="Heat shock 70 kDa"/>
    <property type="match status" value="1"/>
</dbReference>
<evidence type="ECO:0000256" key="9">
    <source>
        <dbReference type="ARBA" id="ARBA00031728"/>
    </source>
</evidence>
<evidence type="ECO:0000256" key="3">
    <source>
        <dbReference type="ARBA" id="ARBA00012554"/>
    </source>
</evidence>
<comment type="caution">
    <text evidence="13">The sequence shown here is derived from an EMBL/GenBank/DDBJ whole genome shotgun (WGS) entry which is preliminary data.</text>
</comment>
<evidence type="ECO:0000256" key="8">
    <source>
        <dbReference type="ARBA" id="ARBA00023016"/>
    </source>
</evidence>